<name>A0A498JKQ9_MALDO</name>
<evidence type="ECO:0000313" key="1">
    <source>
        <dbReference type="EMBL" id="RXH96318.1"/>
    </source>
</evidence>
<dbReference type="EMBL" id="RDQH01000332">
    <property type="protein sequence ID" value="RXH96318.1"/>
    <property type="molecule type" value="Genomic_DNA"/>
</dbReference>
<gene>
    <name evidence="1" type="ORF">DVH24_008822</name>
</gene>
<evidence type="ECO:0000313" key="2">
    <source>
        <dbReference type="Proteomes" id="UP000290289"/>
    </source>
</evidence>
<protein>
    <submittedName>
        <fullName evidence="1">Uncharacterized protein</fullName>
    </submittedName>
</protein>
<sequence length="114" mass="13067">MLSANSLPDEAMDHVIGYKTSQEAWDCQERFAYVYVIRVNQLEFHTITENDYIIAALSDLSPEFEVIKTIILAKDIPISLKDFRAQLLGTERYIESRVTNLSYSISAMCVQNEI</sequence>
<proteinExistence type="predicted"/>
<comment type="caution">
    <text evidence="1">The sequence shown here is derived from an EMBL/GenBank/DDBJ whole genome shotgun (WGS) entry which is preliminary data.</text>
</comment>
<dbReference type="Proteomes" id="UP000290289">
    <property type="component" value="Chromosome 6"/>
</dbReference>
<accession>A0A498JKQ9</accession>
<keyword evidence="2" id="KW-1185">Reference proteome</keyword>
<dbReference type="AlphaFoldDB" id="A0A498JKQ9"/>
<organism evidence="1 2">
    <name type="scientific">Malus domestica</name>
    <name type="common">Apple</name>
    <name type="synonym">Pyrus malus</name>
    <dbReference type="NCBI Taxonomy" id="3750"/>
    <lineage>
        <taxon>Eukaryota</taxon>
        <taxon>Viridiplantae</taxon>
        <taxon>Streptophyta</taxon>
        <taxon>Embryophyta</taxon>
        <taxon>Tracheophyta</taxon>
        <taxon>Spermatophyta</taxon>
        <taxon>Magnoliopsida</taxon>
        <taxon>eudicotyledons</taxon>
        <taxon>Gunneridae</taxon>
        <taxon>Pentapetalae</taxon>
        <taxon>rosids</taxon>
        <taxon>fabids</taxon>
        <taxon>Rosales</taxon>
        <taxon>Rosaceae</taxon>
        <taxon>Amygdaloideae</taxon>
        <taxon>Maleae</taxon>
        <taxon>Malus</taxon>
    </lineage>
</organism>
<reference evidence="1 2" key="1">
    <citation type="submission" date="2018-10" db="EMBL/GenBank/DDBJ databases">
        <title>A high-quality apple genome assembly.</title>
        <authorList>
            <person name="Hu J."/>
        </authorList>
    </citation>
    <scope>NUCLEOTIDE SEQUENCE [LARGE SCALE GENOMIC DNA]</scope>
    <source>
        <strain evidence="2">cv. HFTH1</strain>
        <tissue evidence="1">Young leaf</tissue>
    </source>
</reference>